<dbReference type="InterPro" id="IPR037197">
    <property type="entry name" value="WWE_dom_sf"/>
</dbReference>
<dbReference type="GO" id="GO:1990404">
    <property type="term" value="F:NAD+-protein mono-ADP-ribosyltransferase activity"/>
    <property type="evidence" value="ECO:0007669"/>
    <property type="project" value="TreeGrafter"/>
</dbReference>
<dbReference type="GO" id="GO:0008270">
    <property type="term" value="F:zinc ion binding"/>
    <property type="evidence" value="ECO:0007669"/>
    <property type="project" value="InterPro"/>
</dbReference>
<feature type="domain" description="WWE" evidence="5">
    <location>
        <begin position="179"/>
        <end position="261"/>
    </location>
</feature>
<evidence type="ECO:0000256" key="2">
    <source>
        <dbReference type="ARBA" id="ARBA00004906"/>
    </source>
</evidence>
<dbReference type="SUPFAM" id="SSF117839">
    <property type="entry name" value="WWE domain"/>
    <property type="match status" value="3"/>
</dbReference>
<reference evidence="6" key="2">
    <citation type="submission" date="2025-08" db="UniProtKB">
        <authorList>
            <consortium name="Ensembl"/>
        </authorList>
    </citation>
    <scope>IDENTIFICATION</scope>
</reference>
<evidence type="ECO:0000256" key="4">
    <source>
        <dbReference type="ARBA" id="ARBA00024347"/>
    </source>
</evidence>
<dbReference type="GeneTree" id="ENSGT01000000214676"/>
<comment type="subcellular location">
    <subcellularLocation>
        <location evidence="1">Nucleus</location>
    </subcellularLocation>
</comment>
<dbReference type="UniPathway" id="UPA00143"/>
<dbReference type="GO" id="GO:0003950">
    <property type="term" value="F:NAD+ poly-ADP-ribosyltransferase activity"/>
    <property type="evidence" value="ECO:0007669"/>
    <property type="project" value="TreeGrafter"/>
</dbReference>
<evidence type="ECO:0000256" key="3">
    <source>
        <dbReference type="ARBA" id="ARBA00023242"/>
    </source>
</evidence>
<dbReference type="PROSITE" id="PS50918">
    <property type="entry name" value="WWE"/>
    <property type="match status" value="3"/>
</dbReference>
<dbReference type="OMA" id="DQLWCEY"/>
<dbReference type="Pfam" id="PF02825">
    <property type="entry name" value="WWE"/>
    <property type="match status" value="3"/>
</dbReference>
<organism evidence="6 7">
    <name type="scientific">Sparus aurata</name>
    <name type="common">Gilthead sea bream</name>
    <dbReference type="NCBI Taxonomy" id="8175"/>
    <lineage>
        <taxon>Eukaryota</taxon>
        <taxon>Metazoa</taxon>
        <taxon>Chordata</taxon>
        <taxon>Craniata</taxon>
        <taxon>Vertebrata</taxon>
        <taxon>Euteleostomi</taxon>
        <taxon>Actinopterygii</taxon>
        <taxon>Neopterygii</taxon>
        <taxon>Teleostei</taxon>
        <taxon>Neoteleostei</taxon>
        <taxon>Acanthomorphata</taxon>
        <taxon>Eupercaria</taxon>
        <taxon>Spariformes</taxon>
        <taxon>Sparidae</taxon>
        <taxon>Sparus</taxon>
    </lineage>
</organism>
<dbReference type="PANTHER" id="PTHR45740">
    <property type="entry name" value="POLY [ADP-RIBOSE] POLYMERASE"/>
    <property type="match status" value="1"/>
</dbReference>
<comment type="pathway">
    <text evidence="2">Protein modification; protein ubiquitination.</text>
</comment>
<dbReference type="AlphaFoldDB" id="A0A671VPP8"/>
<accession>A0A671VPP8</accession>
<dbReference type="Pfam" id="PF23466">
    <property type="entry name" value="WWE_4"/>
    <property type="match status" value="1"/>
</dbReference>
<dbReference type="OrthoDB" id="24952at2759"/>
<reference evidence="6" key="1">
    <citation type="submission" date="2021-04" db="EMBL/GenBank/DDBJ databases">
        <authorList>
            <consortium name="Wellcome Sanger Institute Data Sharing"/>
        </authorList>
    </citation>
    <scope>NUCLEOTIDE SEQUENCE [LARGE SCALE GENOMIC DNA]</scope>
</reference>
<protein>
    <submittedName>
        <fullName evidence="6">Uncharacterized LOC115595418</fullName>
    </submittedName>
</protein>
<feature type="domain" description="WWE" evidence="5">
    <location>
        <begin position="262"/>
        <end position="346"/>
    </location>
</feature>
<evidence type="ECO:0000313" key="6">
    <source>
        <dbReference type="Ensembl" id="ENSSAUP00010028174.1"/>
    </source>
</evidence>
<dbReference type="GO" id="GO:0005634">
    <property type="term" value="C:nucleus"/>
    <property type="evidence" value="ECO:0007669"/>
    <property type="project" value="UniProtKB-SubCell"/>
</dbReference>
<dbReference type="InParanoid" id="A0A671VPP8"/>
<dbReference type="FunCoup" id="A0A671VPP8">
    <property type="interactions" value="34"/>
</dbReference>
<evidence type="ECO:0000259" key="5">
    <source>
        <dbReference type="PROSITE" id="PS50918"/>
    </source>
</evidence>
<evidence type="ECO:0000256" key="1">
    <source>
        <dbReference type="ARBA" id="ARBA00004123"/>
    </source>
</evidence>
<feature type="domain" description="WWE" evidence="5">
    <location>
        <begin position="74"/>
        <end position="162"/>
    </location>
</feature>
<reference evidence="6" key="3">
    <citation type="submission" date="2025-09" db="UniProtKB">
        <authorList>
            <consortium name="Ensembl"/>
        </authorList>
    </citation>
    <scope>IDENTIFICATION</scope>
</reference>
<keyword evidence="3" id="KW-0539">Nucleus</keyword>
<keyword evidence="7" id="KW-1185">Reference proteome</keyword>
<dbReference type="Proteomes" id="UP000472265">
    <property type="component" value="Chromosome 14"/>
</dbReference>
<evidence type="ECO:0000313" key="7">
    <source>
        <dbReference type="Proteomes" id="UP000472265"/>
    </source>
</evidence>
<dbReference type="Ensembl" id="ENSSAUT00010029705.1">
    <property type="protein sequence ID" value="ENSSAUP00010028174.1"/>
    <property type="gene ID" value="ENSSAUG00010012115.1"/>
</dbReference>
<sequence length="349" mass="40007">MELEEGDYLWGTPADEKHYEWQLLVGQQWLRIDNDLVIETHYCQPGAKRMTINTIHGPVVIDFDNLQTTNSAMKVQRRSFLPLGQTEDVGWYYRDDQLWLEYGSQSANVLSASVSSTDIERQFALNPQGSFSFTVGAIGYRLDFSTMSQTNCNSGMRRKVRRRPKLKSNTGSLYATSGLLSASSSQLSGGGFKWEFMGDEGVWTEYQAHACSFDSAAIERQYQLDPRGQLRFRAGRFSYTLDFSAMHQVNDSIGTRRTVRRTADSQQNSSSRDTPRWQFQDIDGIWKDYSKNNHRCSMSSQDIELQYQLNPSGTTKFTTKSFNYELNFSAMTQRNLSTNTTRSVRRLNQ</sequence>
<dbReference type="InterPro" id="IPR051712">
    <property type="entry name" value="ARTD-AVP"/>
</dbReference>
<dbReference type="PANTHER" id="PTHR45740:SF14">
    <property type="entry name" value="NOVEL PROTEIN"/>
    <property type="match status" value="1"/>
</dbReference>
<dbReference type="InterPro" id="IPR004170">
    <property type="entry name" value="WWE_dom"/>
</dbReference>
<proteinExistence type="inferred from homology"/>
<dbReference type="InterPro" id="IPR018123">
    <property type="entry name" value="WWE-dom_subgr"/>
</dbReference>
<name>A0A671VPP8_SPAAU</name>
<dbReference type="GO" id="GO:0016567">
    <property type="term" value="P:protein ubiquitination"/>
    <property type="evidence" value="ECO:0007669"/>
    <property type="project" value="UniProtKB-UniPathway"/>
</dbReference>
<comment type="similarity">
    <text evidence="4">Belongs to the ARTD/PARP family.</text>
</comment>
<gene>
    <name evidence="6" type="primary">si:ch211-244b2.3</name>
</gene>
<dbReference type="Gene3D" id="3.30.720.50">
    <property type="match status" value="3"/>
</dbReference>
<dbReference type="SMART" id="SM00678">
    <property type="entry name" value="WWE"/>
    <property type="match status" value="2"/>
</dbReference>